<dbReference type="FunFam" id="3.40.30.10:FF:000013">
    <property type="entry name" value="Blast:Protein SCO1 homolog, mitochondrial"/>
    <property type="match status" value="1"/>
</dbReference>
<dbReference type="PROSITE" id="PS51352">
    <property type="entry name" value="THIOREDOXIN_2"/>
    <property type="match status" value="1"/>
</dbReference>
<evidence type="ECO:0000259" key="7">
    <source>
        <dbReference type="PROSITE" id="PS51352"/>
    </source>
</evidence>
<dbReference type="CDD" id="cd02968">
    <property type="entry name" value="SCO"/>
    <property type="match status" value="1"/>
</dbReference>
<keyword evidence="3" id="KW-0479">Metal-binding</keyword>
<keyword evidence="6" id="KW-0472">Membrane</keyword>
<keyword evidence="6" id="KW-1133">Transmembrane helix</keyword>
<dbReference type="Pfam" id="PF02630">
    <property type="entry name" value="SCO1-SenC"/>
    <property type="match status" value="1"/>
</dbReference>
<reference evidence="8" key="1">
    <citation type="submission" date="2019-02" db="EMBL/GenBank/DDBJ databases">
        <authorList>
            <person name="Gruber-Vodicka R. H."/>
            <person name="Seah K. B. B."/>
        </authorList>
    </citation>
    <scope>NUCLEOTIDE SEQUENCE</scope>
    <source>
        <strain evidence="8">BECK_BZ125</strain>
    </source>
</reference>
<protein>
    <submittedName>
        <fullName evidence="8">Protein SCO1/2</fullName>
    </submittedName>
</protein>
<feature type="binding site" evidence="3">
    <location>
        <position position="124"/>
    </location>
    <ligand>
        <name>Cu cation</name>
        <dbReference type="ChEBI" id="CHEBI:23378"/>
    </ligand>
</feature>
<dbReference type="InterPro" id="IPR013766">
    <property type="entry name" value="Thioredoxin_domain"/>
</dbReference>
<dbReference type="PANTHER" id="PTHR12151">
    <property type="entry name" value="ELECTRON TRANSPORT PROTIN SCO1/SENC FAMILY MEMBER"/>
    <property type="match status" value="1"/>
</dbReference>
<dbReference type="InterPro" id="IPR036249">
    <property type="entry name" value="Thioredoxin-like_sf"/>
</dbReference>
<dbReference type="Gene3D" id="3.40.30.10">
    <property type="entry name" value="Glutaredoxin"/>
    <property type="match status" value="1"/>
</dbReference>
<evidence type="ECO:0000256" key="2">
    <source>
        <dbReference type="ARBA" id="ARBA00023008"/>
    </source>
</evidence>
<evidence type="ECO:0000256" key="5">
    <source>
        <dbReference type="SAM" id="MobiDB-lite"/>
    </source>
</evidence>
<dbReference type="InterPro" id="IPR003782">
    <property type="entry name" value="SCO1/SenC"/>
</dbReference>
<evidence type="ECO:0000256" key="6">
    <source>
        <dbReference type="SAM" id="Phobius"/>
    </source>
</evidence>
<dbReference type="EMBL" id="CAADFT010000031">
    <property type="protein sequence ID" value="VFK44063.1"/>
    <property type="molecule type" value="Genomic_DNA"/>
</dbReference>
<feature type="binding site" evidence="3">
    <location>
        <position position="128"/>
    </location>
    <ligand>
        <name>Cu cation</name>
        <dbReference type="ChEBI" id="CHEBI:23378"/>
    </ligand>
</feature>
<dbReference type="SUPFAM" id="SSF52833">
    <property type="entry name" value="Thioredoxin-like"/>
    <property type="match status" value="1"/>
</dbReference>
<evidence type="ECO:0000256" key="4">
    <source>
        <dbReference type="PIRSR" id="PIRSR603782-2"/>
    </source>
</evidence>
<evidence type="ECO:0000313" key="8">
    <source>
        <dbReference type="EMBL" id="VFK44063.1"/>
    </source>
</evidence>
<dbReference type="PANTHER" id="PTHR12151:SF25">
    <property type="entry name" value="LINALOOL DEHYDRATASE_ISOMERASE DOMAIN-CONTAINING PROTEIN"/>
    <property type="match status" value="1"/>
</dbReference>
<keyword evidence="2 3" id="KW-0186">Copper</keyword>
<dbReference type="AlphaFoldDB" id="A0A450YRA5"/>
<feature type="domain" description="Thioredoxin" evidence="7">
    <location>
        <begin position="86"/>
        <end position="258"/>
    </location>
</feature>
<organism evidence="8">
    <name type="scientific">Candidatus Kentrum sp. TC</name>
    <dbReference type="NCBI Taxonomy" id="2126339"/>
    <lineage>
        <taxon>Bacteria</taxon>
        <taxon>Pseudomonadati</taxon>
        <taxon>Pseudomonadota</taxon>
        <taxon>Gammaproteobacteria</taxon>
        <taxon>Candidatus Kentrum</taxon>
    </lineage>
</organism>
<gene>
    <name evidence="8" type="ORF">BECKTC1821E_GA0114239_10312</name>
</gene>
<evidence type="ECO:0000256" key="1">
    <source>
        <dbReference type="ARBA" id="ARBA00010996"/>
    </source>
</evidence>
<dbReference type="GO" id="GO:0046872">
    <property type="term" value="F:metal ion binding"/>
    <property type="evidence" value="ECO:0007669"/>
    <property type="project" value="UniProtKB-KW"/>
</dbReference>
<evidence type="ECO:0000256" key="3">
    <source>
        <dbReference type="PIRSR" id="PIRSR603782-1"/>
    </source>
</evidence>
<feature type="disulfide bond" description="Redox-active" evidence="4">
    <location>
        <begin position="124"/>
        <end position="128"/>
    </location>
</feature>
<feature type="region of interest" description="Disordered" evidence="5">
    <location>
        <begin position="1"/>
        <end position="28"/>
    </location>
</feature>
<comment type="similarity">
    <text evidence="1">Belongs to the SCO1/2 family.</text>
</comment>
<proteinExistence type="inferred from homology"/>
<name>A0A450YRA5_9GAMM</name>
<accession>A0A450YRA5</accession>
<feature type="binding site" evidence="3">
    <location>
        <position position="216"/>
    </location>
    <ligand>
        <name>Cu cation</name>
        <dbReference type="ChEBI" id="CHEBI:23378"/>
    </ligand>
</feature>
<keyword evidence="4" id="KW-1015">Disulfide bond</keyword>
<keyword evidence="6" id="KW-0812">Transmembrane</keyword>
<sequence>MPETGTSINRGNRPPRGNGEGLARASPLPTTCCKTMNEQKQDEYPIGNLGLVMIGFALLAIICMLLWFGVSQKEKPTNLDAVTTILGEPREIPPFTLLDHHGNPFTQANLRGQWTFLYFGYTACPDVCPTTLGALTRADRLLRAEPGGTHPKFVFISVDPERDAPEQLARYVPYFNPNFLGVTGAEEEIANLARPLGVVYRRVYGDDSESSYIMDHSASISLVDPQGRMAAVLSPPHDASAIARNFREIASRFEGVSADGRDRAKE</sequence>
<feature type="transmembrane region" description="Helical" evidence="6">
    <location>
        <begin position="46"/>
        <end position="68"/>
    </location>
</feature>